<dbReference type="PROSITE" id="PS50983">
    <property type="entry name" value="FE_B12_PBP"/>
    <property type="match status" value="1"/>
</dbReference>
<dbReference type="Proteomes" id="UP001597304">
    <property type="component" value="Unassembled WGS sequence"/>
</dbReference>
<feature type="chain" id="PRO_5045811765" evidence="6">
    <location>
        <begin position="19"/>
        <end position="324"/>
    </location>
</feature>
<reference evidence="9" key="1">
    <citation type="journal article" date="2019" name="Int. J. Syst. Evol. Microbiol.">
        <title>The Global Catalogue of Microorganisms (GCM) 10K type strain sequencing project: providing services to taxonomists for standard genome sequencing and annotation.</title>
        <authorList>
            <consortium name="The Broad Institute Genomics Platform"/>
            <consortium name="The Broad Institute Genome Sequencing Center for Infectious Disease"/>
            <person name="Wu L."/>
            <person name="Ma J."/>
        </authorList>
    </citation>
    <scope>NUCLEOTIDE SEQUENCE [LARGE SCALE GENOMIC DNA]</scope>
    <source>
        <strain evidence="9">LMG 29247</strain>
    </source>
</reference>
<comment type="subcellular location">
    <subcellularLocation>
        <location evidence="1">Cell envelope</location>
    </subcellularLocation>
</comment>
<keyword evidence="5 6" id="KW-0732">Signal</keyword>
<sequence length="324" mass="35044">MRFLWLMAGLLFSALAWAQPVREVKDDTGRTLQIPAQPQRVLVLHEALLGVPLLELGVNVVGAYGRDDAGRSLMGVDAIRNVLGERPGATQVRGIGAVGSIDLERVRALKPDLIIGTELDAGHVATMSAIAPVYLQRSAAGAAQGFAAQKALAALLGREAAYAALLRDYQRQLASVKAQLPPPAQPPGRYLAIFLHDRINVVGTMSGMVQAIEDLGLRRQPLSDGSVQATGQSTLMEPISTETFGRLNPDLLFVMRTFTAQPQGEAGVAADLDKLTPGWRRFLRPARQRRVVYLDSVKVTTPTVASARHTLTAIEQWLDKRHAK</sequence>
<evidence type="ECO:0000256" key="1">
    <source>
        <dbReference type="ARBA" id="ARBA00004196"/>
    </source>
</evidence>
<proteinExistence type="inferred from homology"/>
<comment type="caution">
    <text evidence="8">The sequence shown here is derived from an EMBL/GenBank/DDBJ whole genome shotgun (WGS) entry which is preliminary data.</text>
</comment>
<keyword evidence="4" id="KW-0408">Iron</keyword>
<evidence type="ECO:0000259" key="7">
    <source>
        <dbReference type="PROSITE" id="PS50983"/>
    </source>
</evidence>
<name>A0ABW4KTJ5_9BURK</name>
<dbReference type="InterPro" id="IPR051313">
    <property type="entry name" value="Bact_iron-sidero_bind"/>
</dbReference>
<protein>
    <submittedName>
        <fullName evidence="8">ABC transporter substrate-binding protein</fullName>
    </submittedName>
</protein>
<dbReference type="InterPro" id="IPR002491">
    <property type="entry name" value="ABC_transptr_periplasmic_BD"/>
</dbReference>
<evidence type="ECO:0000256" key="2">
    <source>
        <dbReference type="ARBA" id="ARBA00008814"/>
    </source>
</evidence>
<evidence type="ECO:0000256" key="6">
    <source>
        <dbReference type="SAM" id="SignalP"/>
    </source>
</evidence>
<dbReference type="SUPFAM" id="SSF53807">
    <property type="entry name" value="Helical backbone' metal receptor"/>
    <property type="match status" value="1"/>
</dbReference>
<gene>
    <name evidence="8" type="ORF">ACFSF0_08225</name>
</gene>
<evidence type="ECO:0000313" key="8">
    <source>
        <dbReference type="EMBL" id="MFD1710588.1"/>
    </source>
</evidence>
<comment type="similarity">
    <text evidence="2">Belongs to the bacterial solute-binding protein 8 family.</text>
</comment>
<keyword evidence="4" id="KW-0406">Ion transport</keyword>
<evidence type="ECO:0000256" key="3">
    <source>
        <dbReference type="ARBA" id="ARBA00022448"/>
    </source>
</evidence>
<keyword evidence="9" id="KW-1185">Reference proteome</keyword>
<dbReference type="EMBL" id="JBHUEJ010000016">
    <property type="protein sequence ID" value="MFD1710588.1"/>
    <property type="molecule type" value="Genomic_DNA"/>
</dbReference>
<dbReference type="PANTHER" id="PTHR30532:SF1">
    <property type="entry name" value="IRON(3+)-HYDROXAMATE-BINDING PROTEIN FHUD"/>
    <property type="match status" value="1"/>
</dbReference>
<dbReference type="PANTHER" id="PTHR30532">
    <property type="entry name" value="IRON III DICITRATE-BINDING PERIPLASMIC PROTEIN"/>
    <property type="match status" value="1"/>
</dbReference>
<dbReference type="RefSeq" id="WP_147912698.1">
    <property type="nucleotide sequence ID" value="NZ_JBHUEJ010000016.1"/>
</dbReference>
<evidence type="ECO:0000313" key="9">
    <source>
        <dbReference type="Proteomes" id="UP001597304"/>
    </source>
</evidence>
<dbReference type="Gene3D" id="3.40.50.1980">
    <property type="entry name" value="Nitrogenase molybdenum iron protein domain"/>
    <property type="match status" value="2"/>
</dbReference>
<evidence type="ECO:0000256" key="4">
    <source>
        <dbReference type="ARBA" id="ARBA00022496"/>
    </source>
</evidence>
<feature type="domain" description="Fe/B12 periplasmic-binding" evidence="7">
    <location>
        <begin position="49"/>
        <end position="322"/>
    </location>
</feature>
<keyword evidence="4" id="KW-0410">Iron transport</keyword>
<dbReference type="Pfam" id="PF01497">
    <property type="entry name" value="Peripla_BP_2"/>
    <property type="match status" value="1"/>
</dbReference>
<feature type="signal peptide" evidence="6">
    <location>
        <begin position="1"/>
        <end position="18"/>
    </location>
</feature>
<accession>A0ABW4KTJ5</accession>
<organism evidence="8 9">
    <name type="scientific">Ottowia flava</name>
    <dbReference type="NCBI Taxonomy" id="2675430"/>
    <lineage>
        <taxon>Bacteria</taxon>
        <taxon>Pseudomonadati</taxon>
        <taxon>Pseudomonadota</taxon>
        <taxon>Betaproteobacteria</taxon>
        <taxon>Burkholderiales</taxon>
        <taxon>Comamonadaceae</taxon>
        <taxon>Ottowia</taxon>
    </lineage>
</organism>
<evidence type="ECO:0000256" key="5">
    <source>
        <dbReference type="ARBA" id="ARBA00022729"/>
    </source>
</evidence>
<keyword evidence="3" id="KW-0813">Transport</keyword>